<protein>
    <submittedName>
        <fullName evidence="1">Uncharacterized protein</fullName>
    </submittedName>
</protein>
<proteinExistence type="predicted"/>
<organism evidence="1 2">
    <name type="scientific">Pseudomonas syringae pv. tagetis</name>
    <dbReference type="NCBI Taxonomy" id="129140"/>
    <lineage>
        <taxon>Bacteria</taxon>
        <taxon>Pseudomonadati</taxon>
        <taxon>Pseudomonadota</taxon>
        <taxon>Gammaproteobacteria</taxon>
        <taxon>Pseudomonadales</taxon>
        <taxon>Pseudomonadaceae</taxon>
        <taxon>Pseudomonas</taxon>
    </lineage>
</organism>
<sequence>MVEETPLIELALGWHPENRSSALAAFIRAFSDLDPSAGEQKYMYGS</sequence>
<gene>
    <name evidence="1" type="ORF">ALO44_02771</name>
</gene>
<dbReference type="PATRIC" id="fig|129140.3.peg.3602"/>
<reference evidence="1 2" key="1">
    <citation type="submission" date="2015-09" db="EMBL/GenBank/DDBJ databases">
        <title>Genome announcement of multiple Pseudomonas syringae strains.</title>
        <authorList>
            <person name="Thakur S."/>
            <person name="Wang P.W."/>
            <person name="Gong Y."/>
            <person name="Weir B.S."/>
            <person name="Guttman D.S."/>
        </authorList>
    </citation>
    <scope>NUCLEOTIDE SEQUENCE [LARGE SCALE GENOMIC DNA]</scope>
    <source>
        <strain evidence="1 2">ICMP4091</strain>
    </source>
</reference>
<dbReference type="EMBL" id="LJRM01000097">
    <property type="protein sequence ID" value="KPY85829.1"/>
    <property type="molecule type" value="Genomic_DNA"/>
</dbReference>
<name>A0A0Q0BB82_9PSED</name>
<comment type="caution">
    <text evidence="1">The sequence shown here is derived from an EMBL/GenBank/DDBJ whole genome shotgun (WGS) entry which is preliminary data.</text>
</comment>
<accession>A0A0Q0BB82</accession>
<dbReference type="AlphaFoldDB" id="A0A0Q0BB82"/>
<dbReference type="Proteomes" id="UP000050474">
    <property type="component" value="Unassembled WGS sequence"/>
</dbReference>
<evidence type="ECO:0000313" key="2">
    <source>
        <dbReference type="Proteomes" id="UP000050474"/>
    </source>
</evidence>
<evidence type="ECO:0000313" key="1">
    <source>
        <dbReference type="EMBL" id="KPY85829.1"/>
    </source>
</evidence>